<dbReference type="SUPFAM" id="SSF56801">
    <property type="entry name" value="Acetyl-CoA synthetase-like"/>
    <property type="match status" value="1"/>
</dbReference>
<dbReference type="InterPro" id="IPR042099">
    <property type="entry name" value="ANL_N_sf"/>
</dbReference>
<dbReference type="InterPro" id="IPR025110">
    <property type="entry name" value="AMP-bd_C"/>
</dbReference>
<accession>A0A7C1FRY0</accession>
<sequence length="541" mass="60772">MNGLMMNWQLTIDKILEHGNRLYAHKRITTVQPDGSLFRYTYADLYRRSKRLAKALVKLGVEPGDRIGTFAWNNYQHLELYYAVPGAGAVCHTLNIRLFPDQLAYIVNHAEDKIVFVDGTLLPLYQKVAPLTPGVQMYVLFNAPREAKDALPNVLFYEDLIEASDEDFAWRSTDENMAMGMCYTSGTTGEPKGALYSHRSMFLHTMGENAANALGVRESDVVLPVVPQFHAMAWGLPYACIASGAEIVLPGPHLRPQALADLIANERVTIAAGVPTIWNGLYHELKQNPRDISCIRALVVGGSAMPRSLIKAYESELGVNVLHAWGMTEMSPLGTVSIPLKAHQALDDEARWDIKARQGYPILGVEMRIVDEVGRELPWDGKTMGELQVRGPWIIRQYFKREPTPDSFTADGWFRTGDVATITSEGYMTITDRTKDLVKSGGEWISTVELENALIDHPKVLEAAVIAIPDEKWSERPLACVVRTKEGWDLTAEELQAYLATRVARFWVPERIVFIDEVPKTSVGKFDKKELRRWFAEGRLK</sequence>
<evidence type="ECO:0000313" key="7">
    <source>
        <dbReference type="EMBL" id="HDX31015.1"/>
    </source>
</evidence>
<evidence type="ECO:0000256" key="1">
    <source>
        <dbReference type="ARBA" id="ARBA00006432"/>
    </source>
</evidence>
<comment type="similarity">
    <text evidence="1">Belongs to the ATP-dependent AMP-binding enzyme family.</text>
</comment>
<protein>
    <submittedName>
        <fullName evidence="7">Fatty-acid--CoA ligase</fullName>
    </submittedName>
</protein>
<evidence type="ECO:0000256" key="4">
    <source>
        <dbReference type="ARBA" id="ARBA00023098"/>
    </source>
</evidence>
<comment type="caution">
    <text evidence="7">The sequence shown here is derived from an EMBL/GenBank/DDBJ whole genome shotgun (WGS) entry which is preliminary data.</text>
</comment>
<keyword evidence="2 7" id="KW-0436">Ligase</keyword>
<dbReference type="Pfam" id="PF00501">
    <property type="entry name" value="AMP-binding"/>
    <property type="match status" value="1"/>
</dbReference>
<organism evidence="7">
    <name type="scientific">Caldilinea aerophila</name>
    <dbReference type="NCBI Taxonomy" id="133453"/>
    <lineage>
        <taxon>Bacteria</taxon>
        <taxon>Bacillati</taxon>
        <taxon>Chloroflexota</taxon>
        <taxon>Caldilineae</taxon>
        <taxon>Caldilineales</taxon>
        <taxon>Caldilineaceae</taxon>
        <taxon>Caldilinea</taxon>
    </lineage>
</organism>
<dbReference type="Gene3D" id="3.30.300.30">
    <property type="match status" value="1"/>
</dbReference>
<dbReference type="PROSITE" id="PS00455">
    <property type="entry name" value="AMP_BINDING"/>
    <property type="match status" value="1"/>
</dbReference>
<proteinExistence type="inferred from homology"/>
<gene>
    <name evidence="7" type="ORF">ENQ20_05910</name>
</gene>
<reference evidence="7" key="1">
    <citation type="journal article" date="2020" name="mSystems">
        <title>Genome- and Community-Level Interaction Insights into Carbon Utilization and Element Cycling Functions of Hydrothermarchaeota in Hydrothermal Sediment.</title>
        <authorList>
            <person name="Zhou Z."/>
            <person name="Liu Y."/>
            <person name="Xu W."/>
            <person name="Pan J."/>
            <person name="Luo Z.H."/>
            <person name="Li M."/>
        </authorList>
    </citation>
    <scope>NUCLEOTIDE SEQUENCE [LARGE SCALE GENOMIC DNA]</scope>
    <source>
        <strain evidence="7">SpSt-289</strain>
    </source>
</reference>
<evidence type="ECO:0000259" key="5">
    <source>
        <dbReference type="Pfam" id="PF00501"/>
    </source>
</evidence>
<name>A0A7C1FRY0_9CHLR</name>
<dbReference type="CDD" id="cd12119">
    <property type="entry name" value="ttLC_FACS_AlkK_like"/>
    <property type="match status" value="1"/>
</dbReference>
<evidence type="ECO:0000256" key="3">
    <source>
        <dbReference type="ARBA" id="ARBA00022832"/>
    </source>
</evidence>
<dbReference type="Gene3D" id="3.40.50.12780">
    <property type="entry name" value="N-terminal domain of ligase-like"/>
    <property type="match status" value="1"/>
</dbReference>
<dbReference type="GO" id="GO:0006631">
    <property type="term" value="P:fatty acid metabolic process"/>
    <property type="evidence" value="ECO:0007669"/>
    <property type="project" value="UniProtKB-KW"/>
</dbReference>
<evidence type="ECO:0000259" key="6">
    <source>
        <dbReference type="Pfam" id="PF13193"/>
    </source>
</evidence>
<feature type="domain" description="AMP-dependent synthetase/ligase" evidence="5">
    <location>
        <begin position="36"/>
        <end position="399"/>
    </location>
</feature>
<dbReference type="EMBL" id="DSMG01000065">
    <property type="protein sequence ID" value="HDX31015.1"/>
    <property type="molecule type" value="Genomic_DNA"/>
</dbReference>
<dbReference type="AlphaFoldDB" id="A0A7C1FRY0"/>
<feature type="domain" description="AMP-binding enzyme C-terminal" evidence="6">
    <location>
        <begin position="449"/>
        <end position="525"/>
    </location>
</feature>
<keyword evidence="4" id="KW-0443">Lipid metabolism</keyword>
<keyword evidence="3" id="KW-0276">Fatty acid metabolism</keyword>
<dbReference type="Pfam" id="PF13193">
    <property type="entry name" value="AMP-binding_C"/>
    <property type="match status" value="1"/>
</dbReference>
<dbReference type="NCBIfam" id="NF004837">
    <property type="entry name" value="PRK06187.1"/>
    <property type="match status" value="1"/>
</dbReference>
<evidence type="ECO:0000256" key="2">
    <source>
        <dbReference type="ARBA" id="ARBA00022598"/>
    </source>
</evidence>
<dbReference type="InterPro" id="IPR000873">
    <property type="entry name" value="AMP-dep_synth/lig_dom"/>
</dbReference>
<dbReference type="FunFam" id="3.30.300.30:FF:000008">
    <property type="entry name" value="2,3-dihydroxybenzoate-AMP ligase"/>
    <property type="match status" value="1"/>
</dbReference>
<dbReference type="InterPro" id="IPR045851">
    <property type="entry name" value="AMP-bd_C_sf"/>
</dbReference>
<dbReference type="PANTHER" id="PTHR43859">
    <property type="entry name" value="ACYL-ACTIVATING ENZYME"/>
    <property type="match status" value="1"/>
</dbReference>
<dbReference type="InterPro" id="IPR020845">
    <property type="entry name" value="AMP-binding_CS"/>
</dbReference>
<dbReference type="GO" id="GO:0016874">
    <property type="term" value="F:ligase activity"/>
    <property type="evidence" value="ECO:0007669"/>
    <property type="project" value="UniProtKB-KW"/>
</dbReference>
<dbReference type="PANTHER" id="PTHR43859:SF4">
    <property type="entry name" value="BUTANOATE--COA LIGASE AAE1-RELATED"/>
    <property type="match status" value="1"/>
</dbReference>